<dbReference type="InterPro" id="IPR011021">
    <property type="entry name" value="Arrestin-like_N"/>
</dbReference>
<dbReference type="Pfam" id="PF00339">
    <property type="entry name" value="Arrestin_N"/>
    <property type="match status" value="1"/>
</dbReference>
<feature type="chain" id="PRO_5040506349" description="Arrestin-like N-terminal domain-containing protein" evidence="1">
    <location>
        <begin position="21"/>
        <end position="473"/>
    </location>
</feature>
<accession>A0A9P7D4V4</accession>
<dbReference type="OrthoDB" id="2333384at2759"/>
<dbReference type="Proteomes" id="UP000714275">
    <property type="component" value="Unassembled WGS sequence"/>
</dbReference>
<dbReference type="SUPFAM" id="SSF81296">
    <property type="entry name" value="E set domains"/>
    <property type="match status" value="1"/>
</dbReference>
<gene>
    <name evidence="3" type="ORF">EV702DRAFT_1090139</name>
</gene>
<dbReference type="InterPro" id="IPR014756">
    <property type="entry name" value="Ig_E-set"/>
</dbReference>
<name>A0A9P7D4V4_9AGAM</name>
<sequence length="473" mass="51624">MAQHAGRGICLFLVLPQTTSQLANRQSIVCVVMNHVEGDNELPGYTPRLGATSSVAPLDTFTPGSEHTISLEDSKGHKWLLLSVKSRAPTSEFRPAFCAGDLISGSVILDISKSRSSKAIVVTVTATTTLVGQEGQDFLVIEKELWTPAMALPDGSMVPKLEKGHYTWPFEIALPNETEVLDRKETKKFALPPSFTERASPAYINYKITVIVKRGALRVNQTLTTDFAYVPITKPELPSPMLQKACKENLPFIGPEGDPEGWCILPSVTVTGTLFGAKRGNVDFNLALAKPLNYARGSAMPLWLTFTGTDEQALDLLANHQAIRVFLKRSLATGSDATSDCAGKHTDNFFVGTMARAVFWPAGDTSTTGKRVLRGEVTLKKTFKQSVVFPRFSVRYHLEVHPFEAVGFVHAPHVSGPLLTQPVNVTSFHATGIVMRSFAPPKYAEEIENFDNSVGLLENGNQRFYHHGGLGVS</sequence>
<organism evidence="3 4">
    <name type="scientific">Suillus placidus</name>
    <dbReference type="NCBI Taxonomy" id="48579"/>
    <lineage>
        <taxon>Eukaryota</taxon>
        <taxon>Fungi</taxon>
        <taxon>Dikarya</taxon>
        <taxon>Basidiomycota</taxon>
        <taxon>Agaricomycotina</taxon>
        <taxon>Agaricomycetes</taxon>
        <taxon>Agaricomycetidae</taxon>
        <taxon>Boletales</taxon>
        <taxon>Suillineae</taxon>
        <taxon>Suillaceae</taxon>
        <taxon>Suillus</taxon>
    </lineage>
</organism>
<protein>
    <recommendedName>
        <fullName evidence="2">Arrestin-like N-terminal domain-containing protein</fullName>
    </recommendedName>
</protein>
<dbReference type="Gene3D" id="2.60.40.640">
    <property type="match status" value="1"/>
</dbReference>
<reference evidence="3" key="1">
    <citation type="journal article" date="2020" name="New Phytol.">
        <title>Comparative genomics reveals dynamic genome evolution in host specialist ectomycorrhizal fungi.</title>
        <authorList>
            <person name="Lofgren L.A."/>
            <person name="Nguyen N.H."/>
            <person name="Vilgalys R."/>
            <person name="Ruytinx J."/>
            <person name="Liao H.L."/>
            <person name="Branco S."/>
            <person name="Kuo A."/>
            <person name="LaButti K."/>
            <person name="Lipzen A."/>
            <person name="Andreopoulos W."/>
            <person name="Pangilinan J."/>
            <person name="Riley R."/>
            <person name="Hundley H."/>
            <person name="Na H."/>
            <person name="Barry K."/>
            <person name="Grigoriev I.V."/>
            <person name="Stajich J.E."/>
            <person name="Kennedy P.G."/>
        </authorList>
    </citation>
    <scope>NUCLEOTIDE SEQUENCE</scope>
    <source>
        <strain evidence="3">DOB743</strain>
    </source>
</reference>
<dbReference type="EMBL" id="JABBWD010000013">
    <property type="protein sequence ID" value="KAG1779102.1"/>
    <property type="molecule type" value="Genomic_DNA"/>
</dbReference>
<evidence type="ECO:0000256" key="1">
    <source>
        <dbReference type="SAM" id="SignalP"/>
    </source>
</evidence>
<comment type="caution">
    <text evidence="3">The sequence shown here is derived from an EMBL/GenBank/DDBJ whole genome shotgun (WGS) entry which is preliminary data.</text>
</comment>
<evidence type="ECO:0000313" key="3">
    <source>
        <dbReference type="EMBL" id="KAG1779102.1"/>
    </source>
</evidence>
<feature type="signal peptide" evidence="1">
    <location>
        <begin position="1"/>
        <end position="20"/>
    </location>
</feature>
<feature type="domain" description="Arrestin-like N-terminal" evidence="2">
    <location>
        <begin position="102"/>
        <end position="228"/>
    </location>
</feature>
<keyword evidence="1" id="KW-0732">Signal</keyword>
<proteinExistence type="predicted"/>
<dbReference type="InterPro" id="IPR014752">
    <property type="entry name" value="Arrestin-like_C"/>
</dbReference>
<evidence type="ECO:0000313" key="4">
    <source>
        <dbReference type="Proteomes" id="UP000714275"/>
    </source>
</evidence>
<keyword evidence="4" id="KW-1185">Reference proteome</keyword>
<evidence type="ECO:0000259" key="2">
    <source>
        <dbReference type="Pfam" id="PF00339"/>
    </source>
</evidence>
<dbReference type="AlphaFoldDB" id="A0A9P7D4V4"/>